<name>A0A1I4M875_9GAMM</name>
<protein>
    <submittedName>
        <fullName evidence="2">HlyD family secretion protein</fullName>
    </submittedName>
</protein>
<dbReference type="Gene3D" id="2.40.50.100">
    <property type="match status" value="1"/>
</dbReference>
<dbReference type="GO" id="GO:1990281">
    <property type="term" value="C:efflux pump complex"/>
    <property type="evidence" value="ECO:0007669"/>
    <property type="project" value="TreeGrafter"/>
</dbReference>
<sequence length="413" mass="45275">MTKMRKRLLPVVILAIGIAGFLLLKATRPAPQMVAPVERSWRVDTLTVNLRAYRPELALYGEVQAPELMTLAAPVAARVAERPVHDGQWVAEGDLLVALEAEDLEPLLAEAEADVLDLNAQLRSENIRNNNDLKALENEQAIVANAERQLERTRTLVNRNLASQDQLESAVDVLAKARLTLTARQRALDEHGARRQSLQARLARAEARLEATRRDLRRSEVVAPFNGVVTRIGVAPGDQVSKYQSLLAVYPIDGLELRAQVPNAYRDELAEALVQGRRPLALSTQSAHEFEMQRFAGESDPAGTEAIFRLVSDAGALRPGAMVPVVLQRPELAGVLAVPYSALYGNNGVYVVSDDQRMRRLQVEQRGELLQGNGERWALIAGPELVDGLKLIVTHLPNAIEGLKVEIAEAADA</sequence>
<keyword evidence="3" id="KW-1185">Reference proteome</keyword>
<dbReference type="Gene3D" id="1.10.287.470">
    <property type="entry name" value="Helix hairpin bin"/>
    <property type="match status" value="1"/>
</dbReference>
<dbReference type="EMBL" id="FOUE01000001">
    <property type="protein sequence ID" value="SFL99275.1"/>
    <property type="molecule type" value="Genomic_DNA"/>
</dbReference>
<dbReference type="PANTHER" id="PTHR30469:SF15">
    <property type="entry name" value="HLYD FAMILY OF SECRETION PROTEINS"/>
    <property type="match status" value="1"/>
</dbReference>
<dbReference type="PANTHER" id="PTHR30469">
    <property type="entry name" value="MULTIDRUG RESISTANCE PROTEIN MDTA"/>
    <property type="match status" value="1"/>
</dbReference>
<proteinExistence type="predicted"/>
<organism evidence="2 3">
    <name type="scientific">Marinobacter zhejiangensis</name>
    <dbReference type="NCBI Taxonomy" id="488535"/>
    <lineage>
        <taxon>Bacteria</taxon>
        <taxon>Pseudomonadati</taxon>
        <taxon>Pseudomonadota</taxon>
        <taxon>Gammaproteobacteria</taxon>
        <taxon>Pseudomonadales</taxon>
        <taxon>Marinobacteraceae</taxon>
        <taxon>Marinobacter</taxon>
    </lineage>
</organism>
<evidence type="ECO:0000256" key="1">
    <source>
        <dbReference type="SAM" id="Coils"/>
    </source>
</evidence>
<feature type="coiled-coil region" evidence="1">
    <location>
        <begin position="108"/>
        <end position="156"/>
    </location>
</feature>
<dbReference type="GO" id="GO:0015562">
    <property type="term" value="F:efflux transmembrane transporter activity"/>
    <property type="evidence" value="ECO:0007669"/>
    <property type="project" value="TreeGrafter"/>
</dbReference>
<dbReference type="Gene3D" id="2.40.30.170">
    <property type="match status" value="1"/>
</dbReference>
<gene>
    <name evidence="2" type="ORF">SAMN04487963_0902</name>
</gene>
<evidence type="ECO:0000313" key="2">
    <source>
        <dbReference type="EMBL" id="SFL99275.1"/>
    </source>
</evidence>
<evidence type="ECO:0000313" key="3">
    <source>
        <dbReference type="Proteomes" id="UP000198519"/>
    </source>
</evidence>
<dbReference type="STRING" id="488535.SAMN04487963_0902"/>
<feature type="coiled-coil region" evidence="1">
    <location>
        <begin position="188"/>
        <end position="222"/>
    </location>
</feature>
<keyword evidence="1" id="KW-0175">Coiled coil</keyword>
<dbReference type="Proteomes" id="UP000198519">
    <property type="component" value="Unassembled WGS sequence"/>
</dbReference>
<accession>A0A1I4M875</accession>
<dbReference type="AlphaFoldDB" id="A0A1I4M875"/>
<reference evidence="3" key="1">
    <citation type="submission" date="2016-10" db="EMBL/GenBank/DDBJ databases">
        <authorList>
            <person name="Varghese N."/>
            <person name="Submissions S."/>
        </authorList>
    </citation>
    <scope>NUCLEOTIDE SEQUENCE [LARGE SCALE GENOMIC DNA]</scope>
    <source>
        <strain evidence="3">CGMCC 1.7061</strain>
    </source>
</reference>
<dbReference type="SUPFAM" id="SSF111369">
    <property type="entry name" value="HlyD-like secretion proteins"/>
    <property type="match status" value="1"/>
</dbReference>